<dbReference type="PANTHER" id="PTHR33057:SF128">
    <property type="entry name" value="TRANSCRIPTION REPRESSOR OFP3"/>
    <property type="match status" value="1"/>
</dbReference>
<protein>
    <recommendedName>
        <fullName evidence="6">Transcription repressor</fullName>
    </recommendedName>
    <alternativeName>
        <fullName evidence="6">Ovate family protein</fullName>
    </alternativeName>
</protein>
<gene>
    <name evidence="9" type="ORF">Fmac_014274</name>
</gene>
<feature type="compositionally biased region" description="Basic residues" evidence="7">
    <location>
        <begin position="83"/>
        <end position="94"/>
    </location>
</feature>
<reference evidence="9 10" key="1">
    <citation type="submission" date="2024-08" db="EMBL/GenBank/DDBJ databases">
        <title>Insights into the chromosomal genome structure of Flemingia macrophylla.</title>
        <authorList>
            <person name="Ding Y."/>
            <person name="Zhao Y."/>
            <person name="Bi W."/>
            <person name="Wu M."/>
            <person name="Zhao G."/>
            <person name="Gong Y."/>
            <person name="Li W."/>
            <person name="Zhang P."/>
        </authorList>
    </citation>
    <scope>NUCLEOTIDE SEQUENCE [LARGE SCALE GENOMIC DNA]</scope>
    <source>
        <strain evidence="9">DYQJB</strain>
        <tissue evidence="9">Leaf</tissue>
    </source>
</reference>
<keyword evidence="10" id="KW-1185">Reference proteome</keyword>
<evidence type="ECO:0000256" key="6">
    <source>
        <dbReference type="RuleBase" id="RU367028"/>
    </source>
</evidence>
<dbReference type="Proteomes" id="UP001603857">
    <property type="component" value="Unassembled WGS sequence"/>
</dbReference>
<evidence type="ECO:0000313" key="10">
    <source>
        <dbReference type="Proteomes" id="UP001603857"/>
    </source>
</evidence>
<dbReference type="InterPro" id="IPR006458">
    <property type="entry name" value="Ovate_C"/>
</dbReference>
<dbReference type="PROSITE" id="PS51754">
    <property type="entry name" value="OVATE"/>
    <property type="match status" value="1"/>
</dbReference>
<sequence>MGNNRFRLSDMMPNAWFYKLKDMSKSRKRNGTHAMKIKVTSPTTPQRCSHYFSNEPNIAGKLYNSPIFTKHSDNTFSDSPRRSSSKRRGKRKTIYKPSPTTHATSPVIESFSCHSSNNWIKPNQPLSPEYYLSSLESSSESNNEYASSESECDKFTIPDLLNGVASECSCRVSSSTNDIIIDMKSEPFTENLDGFDTLSQLGLAPILTKPVKFNDKVIEATELRRSTRFDEVKAHQPLSVKIGKEESSRTKRERKTSPIARISSANSTGIRLRVNSPKLASKKVQAYARRSVSSKTCKASVNTGFPEGFAVVKSSLDPQRDFRESMVEMIVENNIRASKDLENLLACYLSLNSREYHDLIVKAFEQIWYDMAQLRM</sequence>
<comment type="function">
    <text evidence="6">Transcriptional repressor that regulates multiple aspects of plant growth and development.</text>
</comment>
<keyword evidence="4 6" id="KW-0804">Transcription</keyword>
<evidence type="ECO:0000313" key="9">
    <source>
        <dbReference type="EMBL" id="KAL2333061.1"/>
    </source>
</evidence>
<dbReference type="Pfam" id="PF04844">
    <property type="entry name" value="Ovate"/>
    <property type="match status" value="1"/>
</dbReference>
<dbReference type="PANTHER" id="PTHR33057">
    <property type="entry name" value="TRANSCRIPTION REPRESSOR OFP7-RELATED"/>
    <property type="match status" value="1"/>
</dbReference>
<comment type="caution">
    <text evidence="9">The sequence shown here is derived from an EMBL/GenBank/DDBJ whole genome shotgun (WGS) entry which is preliminary data.</text>
</comment>
<name>A0ABD1MBB0_9FABA</name>
<feature type="domain" description="OVATE" evidence="8">
    <location>
        <begin position="311"/>
        <end position="370"/>
    </location>
</feature>
<keyword evidence="3 6" id="KW-0805">Transcription regulation</keyword>
<dbReference type="Pfam" id="PF13724">
    <property type="entry name" value="DNA_binding_2"/>
    <property type="match status" value="1"/>
</dbReference>
<dbReference type="InterPro" id="IPR025830">
    <property type="entry name" value="DNA_bnd_dom_ovate"/>
</dbReference>
<dbReference type="GO" id="GO:0045892">
    <property type="term" value="P:negative regulation of DNA-templated transcription"/>
    <property type="evidence" value="ECO:0007669"/>
    <property type="project" value="UniProtKB-UniRule"/>
</dbReference>
<evidence type="ECO:0000256" key="1">
    <source>
        <dbReference type="ARBA" id="ARBA00004123"/>
    </source>
</evidence>
<dbReference type="GO" id="GO:0005634">
    <property type="term" value="C:nucleus"/>
    <property type="evidence" value="ECO:0007669"/>
    <property type="project" value="UniProtKB-SubCell"/>
</dbReference>
<dbReference type="NCBIfam" id="TIGR01568">
    <property type="entry name" value="A_thal_3678"/>
    <property type="match status" value="1"/>
</dbReference>
<evidence type="ECO:0000256" key="3">
    <source>
        <dbReference type="ARBA" id="ARBA00023015"/>
    </source>
</evidence>
<feature type="region of interest" description="Disordered" evidence="7">
    <location>
        <begin position="72"/>
        <end position="103"/>
    </location>
</feature>
<evidence type="ECO:0000256" key="2">
    <source>
        <dbReference type="ARBA" id="ARBA00022491"/>
    </source>
</evidence>
<accession>A0ABD1MBB0</accession>
<organism evidence="9 10">
    <name type="scientific">Flemingia macrophylla</name>
    <dbReference type="NCBI Taxonomy" id="520843"/>
    <lineage>
        <taxon>Eukaryota</taxon>
        <taxon>Viridiplantae</taxon>
        <taxon>Streptophyta</taxon>
        <taxon>Embryophyta</taxon>
        <taxon>Tracheophyta</taxon>
        <taxon>Spermatophyta</taxon>
        <taxon>Magnoliopsida</taxon>
        <taxon>eudicotyledons</taxon>
        <taxon>Gunneridae</taxon>
        <taxon>Pentapetalae</taxon>
        <taxon>rosids</taxon>
        <taxon>fabids</taxon>
        <taxon>Fabales</taxon>
        <taxon>Fabaceae</taxon>
        <taxon>Papilionoideae</taxon>
        <taxon>50 kb inversion clade</taxon>
        <taxon>NPAAA clade</taxon>
        <taxon>indigoferoid/millettioid clade</taxon>
        <taxon>Phaseoleae</taxon>
        <taxon>Flemingia</taxon>
    </lineage>
</organism>
<evidence type="ECO:0000256" key="4">
    <source>
        <dbReference type="ARBA" id="ARBA00023163"/>
    </source>
</evidence>
<evidence type="ECO:0000259" key="8">
    <source>
        <dbReference type="PROSITE" id="PS51754"/>
    </source>
</evidence>
<dbReference type="InterPro" id="IPR038933">
    <property type="entry name" value="Ovate"/>
</dbReference>
<evidence type="ECO:0000256" key="7">
    <source>
        <dbReference type="SAM" id="MobiDB-lite"/>
    </source>
</evidence>
<keyword evidence="5 6" id="KW-0539">Nucleus</keyword>
<dbReference type="EMBL" id="JBGMDY010000005">
    <property type="protein sequence ID" value="KAL2333061.1"/>
    <property type="molecule type" value="Genomic_DNA"/>
</dbReference>
<keyword evidence="2 6" id="KW-0678">Repressor</keyword>
<evidence type="ECO:0000256" key="5">
    <source>
        <dbReference type="ARBA" id="ARBA00023242"/>
    </source>
</evidence>
<dbReference type="AlphaFoldDB" id="A0ABD1MBB0"/>
<comment type="subcellular location">
    <subcellularLocation>
        <location evidence="1 6">Nucleus</location>
    </subcellularLocation>
</comment>
<proteinExistence type="predicted"/>